<accession>A0ABX2H5K2</accession>
<protein>
    <recommendedName>
        <fullName evidence="1">Transglutaminase-like domain-containing protein</fullName>
    </recommendedName>
</protein>
<evidence type="ECO:0000313" key="2">
    <source>
        <dbReference type="EMBL" id="NSG85456.1"/>
    </source>
</evidence>
<sequence>MLEKGKKFLNICLSTFLLLSIIFLFSVQNVKAEEETDTINPDEIQMSVDSLLTGISSKGFHPSKRNYLSIRAGVSFNTEQDLEGTAINVRLRILNKSGKYVYEKTYKNIGGTNFWGDPVTSFEHKTIRLDWNGKPSKGNEAGKKPTAYASNGTYKVELFYYVEKDQICIKSVTKTKSFKVSSKAPSGSKGLAASTTIPEYTGVDTVDYMAEKMIQSAKIKLTMSQDEKVRRIYHWMTVNFKHKHADEFVKAKNYYDLTSTKAQKRIKNYKKKTLQNYQNGKLIFGGSSWSSFMAPYMQKRGGVCSDQAAIFVILCNHVGVDAGVCNGYYKNLDGTRAGHSWNYAIVDGKKYYYDVDVEIQNYSKGQGDYYWYKKTLKQAKKNHIFQ</sequence>
<keyword evidence="3" id="KW-1185">Reference proteome</keyword>
<feature type="domain" description="Transglutaminase-like" evidence="1">
    <location>
        <begin position="296"/>
        <end position="357"/>
    </location>
</feature>
<dbReference type="SMART" id="SM00460">
    <property type="entry name" value="TGc"/>
    <property type="match status" value="1"/>
</dbReference>
<evidence type="ECO:0000313" key="3">
    <source>
        <dbReference type="Proteomes" id="UP001644719"/>
    </source>
</evidence>
<dbReference type="Gene3D" id="3.10.620.30">
    <property type="match status" value="1"/>
</dbReference>
<dbReference type="InterPro" id="IPR002931">
    <property type="entry name" value="Transglutaminase-like"/>
</dbReference>
<dbReference type="Pfam" id="PF01841">
    <property type="entry name" value="Transglut_core"/>
    <property type="match status" value="1"/>
</dbReference>
<name>A0ABX2H5K2_9FIRM</name>
<evidence type="ECO:0000259" key="1">
    <source>
        <dbReference type="SMART" id="SM00460"/>
    </source>
</evidence>
<dbReference type="Proteomes" id="UP001644719">
    <property type="component" value="Unassembled WGS sequence"/>
</dbReference>
<comment type="caution">
    <text evidence="2">The sequence shown here is derived from an EMBL/GenBank/DDBJ whole genome shotgun (WGS) entry which is preliminary data.</text>
</comment>
<dbReference type="InterPro" id="IPR038765">
    <property type="entry name" value="Papain-like_cys_pep_sf"/>
</dbReference>
<dbReference type="GeneID" id="69516088"/>
<dbReference type="SUPFAM" id="SSF54001">
    <property type="entry name" value="Cysteine proteinases"/>
    <property type="match status" value="1"/>
</dbReference>
<proteinExistence type="predicted"/>
<gene>
    <name evidence="2" type="ORF">G5B17_08405</name>
</gene>
<organism evidence="2 3">
    <name type="scientific">Blautia faecis</name>
    <dbReference type="NCBI Taxonomy" id="871665"/>
    <lineage>
        <taxon>Bacteria</taxon>
        <taxon>Bacillati</taxon>
        <taxon>Bacillota</taxon>
        <taxon>Clostridia</taxon>
        <taxon>Lachnospirales</taxon>
        <taxon>Lachnospiraceae</taxon>
        <taxon>Blautia</taxon>
    </lineage>
</organism>
<dbReference type="EMBL" id="JAAITS010000019">
    <property type="protein sequence ID" value="NSG85456.1"/>
    <property type="molecule type" value="Genomic_DNA"/>
</dbReference>
<reference evidence="2 3" key="1">
    <citation type="journal article" date="2020" name="Cell Host Microbe">
        <title>Functional and Genomic Variation between Human-Derived Isolates of Lachnospiraceae Reveals Inter- and Intra-Species Diversity.</title>
        <authorList>
            <person name="Sorbara M.T."/>
            <person name="Littmann E.R."/>
            <person name="Fontana E."/>
            <person name="Moody T.U."/>
            <person name="Kohout C.E."/>
            <person name="Gjonbalaj M."/>
            <person name="Eaton V."/>
            <person name="Seok R."/>
            <person name="Leiner I.M."/>
            <person name="Pamer E.G."/>
        </authorList>
    </citation>
    <scope>NUCLEOTIDE SEQUENCE [LARGE SCALE GENOMIC DNA]</scope>
    <source>
        <strain evidence="2 3">MSK.17.74</strain>
    </source>
</reference>
<dbReference type="RefSeq" id="WP_148463727.1">
    <property type="nucleotide sequence ID" value="NZ_JAAIPV010000002.1"/>
</dbReference>